<reference evidence="1" key="1">
    <citation type="journal article" date="2013" name="J. Plant Res.">
        <title>Effect of fungi and light on seed germination of three Opuntia species from semiarid lands of central Mexico.</title>
        <authorList>
            <person name="Delgado-Sanchez P."/>
            <person name="Jimenez-Bremont J.F."/>
            <person name="Guerrero-Gonzalez Mde L."/>
            <person name="Flores J."/>
        </authorList>
    </citation>
    <scope>NUCLEOTIDE SEQUENCE</scope>
    <source>
        <tissue evidence="1">Cladode</tissue>
    </source>
</reference>
<name>A0A7C9A9T0_OPUST</name>
<accession>A0A7C9A9T0</accession>
<organism evidence="1">
    <name type="scientific">Opuntia streptacantha</name>
    <name type="common">Prickly pear cactus</name>
    <name type="synonym">Opuntia cardona</name>
    <dbReference type="NCBI Taxonomy" id="393608"/>
    <lineage>
        <taxon>Eukaryota</taxon>
        <taxon>Viridiplantae</taxon>
        <taxon>Streptophyta</taxon>
        <taxon>Embryophyta</taxon>
        <taxon>Tracheophyta</taxon>
        <taxon>Spermatophyta</taxon>
        <taxon>Magnoliopsida</taxon>
        <taxon>eudicotyledons</taxon>
        <taxon>Gunneridae</taxon>
        <taxon>Pentapetalae</taxon>
        <taxon>Caryophyllales</taxon>
        <taxon>Cactineae</taxon>
        <taxon>Cactaceae</taxon>
        <taxon>Opuntioideae</taxon>
        <taxon>Opuntia</taxon>
    </lineage>
</organism>
<reference evidence="1" key="2">
    <citation type="submission" date="2020-07" db="EMBL/GenBank/DDBJ databases">
        <authorList>
            <person name="Vera ALvarez R."/>
            <person name="Arias-Moreno D.M."/>
            <person name="Jimenez-Jacinto V."/>
            <person name="Jimenez-Bremont J.F."/>
            <person name="Swaminathan K."/>
            <person name="Moose S.P."/>
            <person name="Guerrero-Gonzalez M.L."/>
            <person name="Marino-Ramirez L."/>
            <person name="Landsman D."/>
            <person name="Rodriguez-Kessler M."/>
            <person name="Delgado-Sanchez P."/>
        </authorList>
    </citation>
    <scope>NUCLEOTIDE SEQUENCE</scope>
    <source>
        <tissue evidence="1">Cladode</tissue>
    </source>
</reference>
<dbReference type="EMBL" id="GISG01218891">
    <property type="protein sequence ID" value="MBA4662939.1"/>
    <property type="molecule type" value="Transcribed_RNA"/>
</dbReference>
<protein>
    <submittedName>
        <fullName evidence="1">Uncharacterized protein</fullName>
    </submittedName>
</protein>
<proteinExistence type="predicted"/>
<evidence type="ECO:0000313" key="1">
    <source>
        <dbReference type="EMBL" id="MBA4662939.1"/>
    </source>
</evidence>
<sequence length="100" mass="11174">MLNVVAVDIQEAYQIGYYSSQTLMLLRMRIAAFPALFFTNRLSSPAPNLVQNFGERNEKLSLVVFGQSNQLWIGELGDGVVDYAAEARKYFIATTGIGHR</sequence>
<dbReference type="AlphaFoldDB" id="A0A7C9A9T0"/>